<sequence length="392" mass="44938">MSGAKDLLFRGLLAVALIWALQVGQEIYKDWGEYMMIKYLDSQEVAGRSQDELLHGALRFGGMLVAQLLFRYLFAPVARAMIPKKPRWSYQVWGAKVTRCCDSIFKCCYYCAMTTWCYALLRDQPWLPRLLGGSGDTRYCWRGYPYQALSSELCSFYLTAVGYHLSEVVMLLLEVRHPDFWEMLLHHIVTCCLVVFSYGLSYIRIGSLVLLLHGVTDIFVYLSKALVDTPNTRCIVASYFALVASYIWFRIIVFPVSIMRSVWVESIPEASPERIVSWGFINFGLFTLFLLHMYWFGMILKIGTYYRQTGQARDLQSNLSSMGLYIPPEYFVLMFMSSTRTWTRSGRETKTGVGPVDDRTYLCVFLALALWALDADRSSGRATKIELTDSAN</sequence>
<feature type="transmembrane region" description="Helical" evidence="6">
    <location>
        <begin position="275"/>
        <end position="297"/>
    </location>
</feature>
<keyword evidence="10" id="KW-1185">Reference proteome</keyword>
<evidence type="ECO:0000256" key="2">
    <source>
        <dbReference type="ARBA" id="ARBA00022692"/>
    </source>
</evidence>
<evidence type="ECO:0000256" key="6">
    <source>
        <dbReference type="SAM" id="Phobius"/>
    </source>
</evidence>
<dbReference type="Proteomes" id="UP000186817">
    <property type="component" value="Unassembled WGS sequence"/>
</dbReference>
<evidence type="ECO:0000259" key="8">
    <source>
        <dbReference type="PROSITE" id="PS50922"/>
    </source>
</evidence>
<dbReference type="InterPro" id="IPR016439">
    <property type="entry name" value="Lag1/Lac1-like"/>
</dbReference>
<evidence type="ECO:0000256" key="4">
    <source>
        <dbReference type="ARBA" id="ARBA00023136"/>
    </source>
</evidence>
<dbReference type="EMBL" id="LSRX01000023">
    <property type="protein sequence ID" value="OLQ13804.1"/>
    <property type="molecule type" value="Genomic_DNA"/>
</dbReference>
<name>A0A1Q9F277_SYMMI</name>
<reference evidence="9 10" key="1">
    <citation type="submission" date="2016-02" db="EMBL/GenBank/DDBJ databases">
        <title>Genome analysis of coral dinoflagellate symbionts highlights evolutionary adaptations to a symbiotic lifestyle.</title>
        <authorList>
            <person name="Aranda M."/>
            <person name="Li Y."/>
            <person name="Liew Y.J."/>
            <person name="Baumgarten S."/>
            <person name="Simakov O."/>
            <person name="Wilson M."/>
            <person name="Piel J."/>
            <person name="Ashoor H."/>
            <person name="Bougouffa S."/>
            <person name="Bajic V.B."/>
            <person name="Ryu T."/>
            <person name="Ravasi T."/>
            <person name="Bayer T."/>
            <person name="Micklem G."/>
            <person name="Kim H."/>
            <person name="Bhak J."/>
            <person name="Lajeunesse T.C."/>
            <person name="Voolstra C.R."/>
        </authorList>
    </citation>
    <scope>NUCLEOTIDE SEQUENCE [LARGE SCALE GENOMIC DNA]</scope>
    <source>
        <strain evidence="9 10">CCMP2467</strain>
    </source>
</reference>
<feature type="chain" id="PRO_5013203597" evidence="7">
    <location>
        <begin position="25"/>
        <end position="392"/>
    </location>
</feature>
<dbReference type="GO" id="GO:0016020">
    <property type="term" value="C:membrane"/>
    <property type="evidence" value="ECO:0007669"/>
    <property type="project" value="UniProtKB-SubCell"/>
</dbReference>
<comment type="caution">
    <text evidence="9">The sequence shown here is derived from an EMBL/GenBank/DDBJ whole genome shotgun (WGS) entry which is preliminary data.</text>
</comment>
<evidence type="ECO:0000313" key="9">
    <source>
        <dbReference type="EMBL" id="OLQ13804.1"/>
    </source>
</evidence>
<dbReference type="AlphaFoldDB" id="A0A1Q9F277"/>
<dbReference type="GO" id="GO:0046513">
    <property type="term" value="P:ceramide biosynthetic process"/>
    <property type="evidence" value="ECO:0007669"/>
    <property type="project" value="InterPro"/>
</dbReference>
<gene>
    <name evidence="9" type="primary">hyl-1</name>
    <name evidence="9" type="ORF">AK812_SmicGene2171</name>
</gene>
<keyword evidence="7" id="KW-0732">Signal</keyword>
<accession>A0A1Q9F277</accession>
<comment type="subcellular location">
    <subcellularLocation>
        <location evidence="1">Membrane</location>
        <topology evidence="1">Multi-pass membrane protein</topology>
    </subcellularLocation>
</comment>
<feature type="signal peptide" evidence="7">
    <location>
        <begin position="1"/>
        <end position="24"/>
    </location>
</feature>
<dbReference type="PANTHER" id="PTHR12560">
    <property type="entry name" value="LONGEVITY ASSURANCE FACTOR 1 LAG1"/>
    <property type="match status" value="1"/>
</dbReference>
<evidence type="ECO:0000313" key="10">
    <source>
        <dbReference type="Proteomes" id="UP000186817"/>
    </source>
</evidence>
<dbReference type="OMA" id="VERFSHC"/>
<keyword evidence="3 6" id="KW-1133">Transmembrane helix</keyword>
<feature type="transmembrane region" description="Helical" evidence="6">
    <location>
        <begin position="234"/>
        <end position="255"/>
    </location>
</feature>
<evidence type="ECO:0000256" key="3">
    <source>
        <dbReference type="ARBA" id="ARBA00022989"/>
    </source>
</evidence>
<keyword evidence="2 5" id="KW-0812">Transmembrane</keyword>
<dbReference type="OrthoDB" id="537032at2759"/>
<keyword evidence="4 5" id="KW-0472">Membrane</keyword>
<dbReference type="PANTHER" id="PTHR12560:SF0">
    <property type="entry name" value="LD18904P"/>
    <property type="match status" value="1"/>
</dbReference>
<dbReference type="GO" id="GO:0005783">
    <property type="term" value="C:endoplasmic reticulum"/>
    <property type="evidence" value="ECO:0007669"/>
    <property type="project" value="TreeGrafter"/>
</dbReference>
<dbReference type="GO" id="GO:0050291">
    <property type="term" value="F:sphingosine N-acyltransferase activity"/>
    <property type="evidence" value="ECO:0007669"/>
    <property type="project" value="InterPro"/>
</dbReference>
<feature type="transmembrane region" description="Helical" evidence="6">
    <location>
        <begin position="60"/>
        <end position="82"/>
    </location>
</feature>
<feature type="domain" description="TLC" evidence="8">
    <location>
        <begin position="88"/>
        <end position="308"/>
    </location>
</feature>
<proteinExistence type="predicted"/>
<dbReference type="SMART" id="SM00724">
    <property type="entry name" value="TLC"/>
    <property type="match status" value="1"/>
</dbReference>
<dbReference type="PROSITE" id="PS50922">
    <property type="entry name" value="TLC"/>
    <property type="match status" value="1"/>
</dbReference>
<evidence type="ECO:0000256" key="7">
    <source>
        <dbReference type="SAM" id="SignalP"/>
    </source>
</evidence>
<dbReference type="InterPro" id="IPR006634">
    <property type="entry name" value="TLC-dom"/>
</dbReference>
<protein>
    <submittedName>
        <fullName evidence="9">Ceramide synthase hyl-1</fullName>
    </submittedName>
</protein>
<evidence type="ECO:0000256" key="1">
    <source>
        <dbReference type="ARBA" id="ARBA00004141"/>
    </source>
</evidence>
<organism evidence="9 10">
    <name type="scientific">Symbiodinium microadriaticum</name>
    <name type="common">Dinoflagellate</name>
    <name type="synonym">Zooxanthella microadriatica</name>
    <dbReference type="NCBI Taxonomy" id="2951"/>
    <lineage>
        <taxon>Eukaryota</taxon>
        <taxon>Sar</taxon>
        <taxon>Alveolata</taxon>
        <taxon>Dinophyceae</taxon>
        <taxon>Suessiales</taxon>
        <taxon>Symbiodiniaceae</taxon>
        <taxon>Symbiodinium</taxon>
    </lineage>
</organism>
<evidence type="ECO:0000256" key="5">
    <source>
        <dbReference type="PROSITE-ProRule" id="PRU00205"/>
    </source>
</evidence>
<dbReference type="Pfam" id="PF03798">
    <property type="entry name" value="TRAM_LAG1_CLN8"/>
    <property type="match status" value="1"/>
</dbReference>